<gene>
    <name evidence="11" type="ORF">ABNW52_02075</name>
</gene>
<keyword evidence="5 9" id="KW-0732">Signal</keyword>
<evidence type="ECO:0000256" key="8">
    <source>
        <dbReference type="ARBA" id="ARBA00023288"/>
    </source>
</evidence>
<comment type="similarity">
    <text evidence="2 9">Belongs to the outer membrane factor (OMF) (TC 1.B.17) family.</text>
</comment>
<keyword evidence="10" id="KW-0175">Coiled coil</keyword>
<sequence length="477" mass="50418">MHTSLHQHALRTTLLLAALASLTGCAALPELGTKPSLQPLSQLASGHSLQGSASGWVQQDWWQAYGDTQLNQLMAEALSNAPDLASARARIARAEGYAQQAGASSLPTVDLNASVNRQKQSYNNGIPSSFVPQGFNNASRVALDFSYELDFWGKNRAAVAAATSEVAAARAEAAQSRLLLTTSLAANYAELARLFAEQDAASQAVVVRRHSEQLLQARQQQGLETEGSVRQAASRLAGAEADLLAAEEAIALQRNALAALLGTGPDRGHELARPAASIGQPQGLPASLQAELLGHRPDLQAARLRAEAAARRIDVAEAGFYPDVNLSAYIGAQSLGLDLLTKAGSGIAGIGPAISLPIFRSGQLQGEYRVARADYDSAVASYNQTLSQALREVADAVTRQRLLLPQLAQRSLALQAAEDAMRVANDRYRGGLASYLEVLNAEDSVIAARRTLANLQSQRFSHDISLIKALGGAELPA</sequence>
<feature type="chain" id="PRO_5045001960" evidence="9">
    <location>
        <begin position="27"/>
        <end position="477"/>
    </location>
</feature>
<keyword evidence="12" id="KW-1185">Reference proteome</keyword>
<keyword evidence="6 9" id="KW-0472">Membrane</keyword>
<keyword evidence="7 9" id="KW-0564">Palmitate</keyword>
<evidence type="ECO:0000313" key="11">
    <source>
        <dbReference type="EMBL" id="MEQ6289393.1"/>
    </source>
</evidence>
<dbReference type="NCBIfam" id="TIGR01845">
    <property type="entry name" value="outer_NodT"/>
    <property type="match status" value="1"/>
</dbReference>
<protein>
    <submittedName>
        <fullName evidence="11">Efflux transporter outer membrane subunit</fullName>
    </submittedName>
</protein>
<evidence type="ECO:0000256" key="10">
    <source>
        <dbReference type="SAM" id="Coils"/>
    </source>
</evidence>
<comment type="subcellular location">
    <subcellularLocation>
        <location evidence="9">Cell membrane</location>
        <topology evidence="9">Lipid-anchor</topology>
    </subcellularLocation>
    <subcellularLocation>
        <location evidence="1">Membrane</location>
    </subcellularLocation>
</comment>
<keyword evidence="3 9" id="KW-1134">Transmembrane beta strand</keyword>
<accession>A0ABV1LZU3</accession>
<evidence type="ECO:0000313" key="12">
    <source>
        <dbReference type="Proteomes" id="UP001433638"/>
    </source>
</evidence>
<evidence type="ECO:0000256" key="3">
    <source>
        <dbReference type="ARBA" id="ARBA00022452"/>
    </source>
</evidence>
<reference evidence="11" key="1">
    <citation type="submission" date="2024-06" db="EMBL/GenBank/DDBJ databases">
        <title>Genome sequence of Vogesella sp. MAHUQ-64.</title>
        <authorList>
            <person name="Huq M.A."/>
        </authorList>
    </citation>
    <scope>NUCLEOTIDE SEQUENCE</scope>
    <source>
        <strain evidence="11">MAHUQ-64</strain>
    </source>
</reference>
<dbReference type="PANTHER" id="PTHR30203">
    <property type="entry name" value="OUTER MEMBRANE CATION EFFLUX PROTEIN"/>
    <property type="match status" value="1"/>
</dbReference>
<dbReference type="InterPro" id="IPR010131">
    <property type="entry name" value="MdtP/NodT-like"/>
</dbReference>
<evidence type="ECO:0000256" key="7">
    <source>
        <dbReference type="ARBA" id="ARBA00023139"/>
    </source>
</evidence>
<evidence type="ECO:0000256" key="9">
    <source>
        <dbReference type="RuleBase" id="RU362097"/>
    </source>
</evidence>
<evidence type="ECO:0000256" key="2">
    <source>
        <dbReference type="ARBA" id="ARBA00007613"/>
    </source>
</evidence>
<evidence type="ECO:0000256" key="4">
    <source>
        <dbReference type="ARBA" id="ARBA00022692"/>
    </source>
</evidence>
<dbReference type="Pfam" id="PF02321">
    <property type="entry name" value="OEP"/>
    <property type="match status" value="2"/>
</dbReference>
<dbReference type="Proteomes" id="UP001433638">
    <property type="component" value="Unassembled WGS sequence"/>
</dbReference>
<comment type="caution">
    <text evidence="11">The sequence shown here is derived from an EMBL/GenBank/DDBJ whole genome shotgun (WGS) entry which is preliminary data.</text>
</comment>
<dbReference type="InterPro" id="IPR003423">
    <property type="entry name" value="OMP_efflux"/>
</dbReference>
<dbReference type="SUPFAM" id="SSF56954">
    <property type="entry name" value="Outer membrane efflux proteins (OEP)"/>
    <property type="match status" value="1"/>
</dbReference>
<dbReference type="PANTHER" id="PTHR30203:SF20">
    <property type="entry name" value="MULTIDRUG RESISTANCE OUTER MEMBRANE PROTEIN MDTP-RELATED"/>
    <property type="match status" value="1"/>
</dbReference>
<evidence type="ECO:0000256" key="1">
    <source>
        <dbReference type="ARBA" id="ARBA00004370"/>
    </source>
</evidence>
<organism evidence="11 12">
    <name type="scientific">Vogesella oryzagri</name>
    <dbReference type="NCBI Taxonomy" id="3160864"/>
    <lineage>
        <taxon>Bacteria</taxon>
        <taxon>Pseudomonadati</taxon>
        <taxon>Pseudomonadota</taxon>
        <taxon>Betaproteobacteria</taxon>
        <taxon>Neisseriales</taxon>
        <taxon>Chromobacteriaceae</taxon>
        <taxon>Vogesella</taxon>
    </lineage>
</organism>
<feature type="coiled-coil region" evidence="10">
    <location>
        <begin position="229"/>
        <end position="256"/>
    </location>
</feature>
<feature type="signal peptide" evidence="9">
    <location>
        <begin position="1"/>
        <end position="26"/>
    </location>
</feature>
<evidence type="ECO:0000256" key="5">
    <source>
        <dbReference type="ARBA" id="ARBA00022729"/>
    </source>
</evidence>
<keyword evidence="4 9" id="KW-0812">Transmembrane</keyword>
<dbReference type="RefSeq" id="WP_349583313.1">
    <property type="nucleotide sequence ID" value="NZ_JBEFLD010000001.1"/>
</dbReference>
<dbReference type="EMBL" id="JBEFLD010000001">
    <property type="protein sequence ID" value="MEQ6289393.1"/>
    <property type="molecule type" value="Genomic_DNA"/>
</dbReference>
<dbReference type="Gene3D" id="1.20.1600.10">
    <property type="entry name" value="Outer membrane efflux proteins (OEP)"/>
    <property type="match status" value="1"/>
</dbReference>
<name>A0ABV1LZU3_9NEIS</name>
<dbReference type="Gene3D" id="2.20.200.10">
    <property type="entry name" value="Outer membrane efflux proteins (OEP)"/>
    <property type="match status" value="1"/>
</dbReference>
<evidence type="ECO:0000256" key="6">
    <source>
        <dbReference type="ARBA" id="ARBA00023136"/>
    </source>
</evidence>
<keyword evidence="8 9" id="KW-0449">Lipoprotein</keyword>
<proteinExistence type="inferred from homology"/>